<evidence type="ECO:0000256" key="1">
    <source>
        <dbReference type="ARBA" id="ARBA00008239"/>
    </source>
</evidence>
<dbReference type="GO" id="GO:0005524">
    <property type="term" value="F:ATP binding"/>
    <property type="evidence" value="ECO:0007669"/>
    <property type="project" value="UniProtKB-KW"/>
</dbReference>
<dbReference type="PRINTS" id="PR00775">
    <property type="entry name" value="HEATSHOCK90"/>
</dbReference>
<dbReference type="Pfam" id="PF24391">
    <property type="entry name" value="HD-CE"/>
    <property type="match status" value="1"/>
</dbReference>
<feature type="domain" description="HD-CE" evidence="5">
    <location>
        <begin position="48"/>
        <end position="297"/>
    </location>
</feature>
<sequence>MKGLNVENAVLFKQLLLVEDVTQKLSQSVLKIVNHVTPLLARIPENMREYTLHDETHSLKIIRIMGRIIPPETLVQLNDIELAFLILSAYLHDIGMTCSYSEREDIIAASSEYQSLLKIDSLYEEYLEFQKIGNNRAVTRIEDKIFTEFLRRNHVKRSADFIESLLSDGEFKLAVDDILLYKYLINICDSHGEPVACLKDNRKYPRNTLIGEKYVNIQYVSLILRMADILDLDPERTPKVIYDFVSPEDPTSIIEWKKHRSIIGWDISSNRVVFEAECTSPEVERALRIFMEWIEIERKESFELLKNYHDDISVKYLLLLHEPLNMDRIRSDGSYIYSDVKFHLHYEKIIELLMGQRLYRNPITALRELLQNAIDAIKARRFLNSNKYEKFEPKVTVEYKNDFLVIEDNGIGMDDKVFNEFFLQVGTSYYKQPRFFDTNLDVVSEFGIGVLSAFMVADSMVIESRMEPENPLTPPLPIYYEIPTAHSYCVKRHSDRTQVGTKITLNLKKGHPFSEDSIVQVVEEIIPHPSFPIYINTTKQEYTHRGVSIVENLMFNEDLDRESFIIDGQRHLANMDEPFTHYLFNVDLNNLRDIKIEGKLQIVNGAGVNLECDLSGCITQRSFNLGMPIIIEGKLKLENSRSLEQLFPFWANIYADINIYERECLTVTPDRTEVIKDEKFKKIKMELEHAIISSFQKHLDEYKENHSIDKYHDYMDLLFEAGFIGIPSHSYENLTEEARNFFREYVSVPVINEDGKIVRKFVAELCSYDTLGIMENYNAGGFLDELIDFVVRHPKMPIIAINEFNMRLFYKMDPVIYSIYLETETVNRLSLPSYLIPPDIPGIEIEILCKDNVKKRDSKGPQKYEAAEEILADINDKSTKVICIPNDSLDNQHIFNISHPIISPLLNGTRFKNISAEKIFYKLKSNFTDIMVQYIDSIDDPENAKLQYTLRNSSHTSMSIGIFYNEPETFTKMKKAIDLHWTEMTSQGFVNEIDYPEIRTSDFPWYWNIERF</sequence>
<dbReference type="AlphaFoldDB" id="A0A329QMX0"/>
<dbReference type="InterPro" id="IPR020575">
    <property type="entry name" value="Hsp90_N"/>
</dbReference>
<dbReference type="InterPro" id="IPR056471">
    <property type="entry name" value="HD-CE"/>
</dbReference>
<evidence type="ECO:0000259" key="5">
    <source>
        <dbReference type="Pfam" id="PF24391"/>
    </source>
</evidence>
<evidence type="ECO:0000313" key="7">
    <source>
        <dbReference type="Proteomes" id="UP000250642"/>
    </source>
</evidence>
<evidence type="ECO:0000256" key="4">
    <source>
        <dbReference type="ARBA" id="ARBA00023186"/>
    </source>
</evidence>
<organism evidence="6 7">
    <name type="scientific">Paenibacillus taichungensis</name>
    <dbReference type="NCBI Taxonomy" id="484184"/>
    <lineage>
        <taxon>Bacteria</taxon>
        <taxon>Bacillati</taxon>
        <taxon>Bacillota</taxon>
        <taxon>Bacilli</taxon>
        <taxon>Bacillales</taxon>
        <taxon>Paenibacillaceae</taxon>
        <taxon>Paenibacillus</taxon>
    </lineage>
</organism>
<dbReference type="SUPFAM" id="SSF55874">
    <property type="entry name" value="ATPase domain of HSP90 chaperone/DNA topoisomerase II/histidine kinase"/>
    <property type="match status" value="1"/>
</dbReference>
<gene>
    <name evidence="6" type="ORF">DC345_19775</name>
</gene>
<dbReference type="GO" id="GO:0016887">
    <property type="term" value="F:ATP hydrolysis activity"/>
    <property type="evidence" value="ECO:0007669"/>
    <property type="project" value="InterPro"/>
</dbReference>
<name>A0A329QMX0_9BACL</name>
<proteinExistence type="inferred from homology"/>
<keyword evidence="4" id="KW-0143">Chaperone</keyword>
<comment type="similarity">
    <text evidence="1">Belongs to the heat shock protein 90 family.</text>
</comment>
<evidence type="ECO:0000256" key="3">
    <source>
        <dbReference type="ARBA" id="ARBA00022840"/>
    </source>
</evidence>
<dbReference type="EMBL" id="QEVW01000012">
    <property type="protein sequence ID" value="RAW13583.1"/>
    <property type="molecule type" value="Genomic_DNA"/>
</dbReference>
<keyword evidence="2" id="KW-0547">Nucleotide-binding</keyword>
<dbReference type="GO" id="GO:0051082">
    <property type="term" value="F:unfolded protein binding"/>
    <property type="evidence" value="ECO:0007669"/>
    <property type="project" value="InterPro"/>
</dbReference>
<evidence type="ECO:0000256" key="2">
    <source>
        <dbReference type="ARBA" id="ARBA00022741"/>
    </source>
</evidence>
<comment type="caution">
    <text evidence="6">The sequence shown here is derived from an EMBL/GenBank/DDBJ whole genome shotgun (WGS) entry which is preliminary data.</text>
</comment>
<dbReference type="Gene3D" id="3.30.565.10">
    <property type="entry name" value="Histidine kinase-like ATPase, C-terminal domain"/>
    <property type="match status" value="1"/>
</dbReference>
<dbReference type="PANTHER" id="PTHR11528">
    <property type="entry name" value="HEAT SHOCK PROTEIN 90 FAMILY MEMBER"/>
    <property type="match status" value="1"/>
</dbReference>
<dbReference type="InterPro" id="IPR001404">
    <property type="entry name" value="Hsp90_fam"/>
</dbReference>
<dbReference type="Proteomes" id="UP000250642">
    <property type="component" value="Unassembled WGS sequence"/>
</dbReference>
<accession>A0A329QMX0</accession>
<protein>
    <recommendedName>
        <fullName evidence="5">HD-CE domain-containing protein</fullName>
    </recommendedName>
</protein>
<dbReference type="Pfam" id="PF13589">
    <property type="entry name" value="HATPase_c_3"/>
    <property type="match status" value="1"/>
</dbReference>
<evidence type="ECO:0000313" key="6">
    <source>
        <dbReference type="EMBL" id="RAW13583.1"/>
    </source>
</evidence>
<reference evidence="6 7" key="1">
    <citation type="submission" date="2018-04" db="EMBL/GenBank/DDBJ databases">
        <title>Paenibacillus taichungensis Genome sequencing and assembly.</title>
        <authorList>
            <person name="Xu J."/>
            <person name="Rensing C."/>
            <person name="Mazhar H.S."/>
        </authorList>
    </citation>
    <scope>NUCLEOTIDE SEQUENCE [LARGE SCALE GENOMIC DNA]</scope>
    <source>
        <strain evidence="6 7">NC1</strain>
    </source>
</reference>
<dbReference type="InterPro" id="IPR036890">
    <property type="entry name" value="HATPase_C_sf"/>
</dbReference>
<dbReference type="RefSeq" id="WP_113054520.1">
    <property type="nucleotide sequence ID" value="NZ_QEVW01000012.1"/>
</dbReference>
<dbReference type="SUPFAM" id="SSF109604">
    <property type="entry name" value="HD-domain/PDEase-like"/>
    <property type="match status" value="1"/>
</dbReference>
<dbReference type="GO" id="GO:0140662">
    <property type="term" value="F:ATP-dependent protein folding chaperone"/>
    <property type="evidence" value="ECO:0007669"/>
    <property type="project" value="InterPro"/>
</dbReference>
<keyword evidence="3" id="KW-0067">ATP-binding</keyword>